<accession>A0A642UGB5</accession>
<name>A0A642UGB5_DIURU</name>
<dbReference type="SUPFAM" id="SSF51735">
    <property type="entry name" value="NAD(P)-binding Rossmann-fold domains"/>
    <property type="match status" value="1"/>
</dbReference>
<dbReference type="GO" id="GO:0005739">
    <property type="term" value="C:mitochondrion"/>
    <property type="evidence" value="ECO:0007669"/>
    <property type="project" value="TreeGrafter"/>
</dbReference>
<dbReference type="Gene3D" id="3.40.50.720">
    <property type="entry name" value="NAD(P)-binding Rossmann-like Domain"/>
    <property type="match status" value="1"/>
</dbReference>
<dbReference type="GeneID" id="54783378"/>
<dbReference type="InterPro" id="IPR036291">
    <property type="entry name" value="NAD(P)-bd_dom_sf"/>
</dbReference>
<comment type="caution">
    <text evidence="2">The sequence shown here is derived from an EMBL/GenBank/DDBJ whole genome shotgun (WGS) entry which is preliminary data.</text>
</comment>
<protein>
    <recommendedName>
        <fullName evidence="1">NAD-dependent epimerase/dehydratase domain-containing protein</fullName>
    </recommendedName>
</protein>
<dbReference type="PANTHER" id="PTHR12126:SF11">
    <property type="entry name" value="NADH DEHYDROGENASE [UBIQUINONE] 1 ALPHA SUBCOMPLEX SUBUNIT 9, MITOCHONDRIAL"/>
    <property type="match status" value="1"/>
</dbReference>
<dbReference type="OrthoDB" id="275457at2759"/>
<evidence type="ECO:0000259" key="1">
    <source>
        <dbReference type="Pfam" id="PF01370"/>
    </source>
</evidence>
<gene>
    <name evidence="2" type="ORF">DIURU_004727</name>
</gene>
<dbReference type="Pfam" id="PF01370">
    <property type="entry name" value="Epimerase"/>
    <property type="match status" value="1"/>
</dbReference>
<reference evidence="2 3" key="1">
    <citation type="submission" date="2019-07" db="EMBL/GenBank/DDBJ databases">
        <title>Genome assembly of two rare yeast pathogens: Diutina rugosa and Trichomonascus ciferrii.</title>
        <authorList>
            <person name="Mixao V."/>
            <person name="Saus E."/>
            <person name="Hansen A."/>
            <person name="Lass-Flor C."/>
            <person name="Gabaldon T."/>
        </authorList>
    </citation>
    <scope>NUCLEOTIDE SEQUENCE [LARGE SCALE GENOMIC DNA]</scope>
    <source>
        <strain evidence="2 3">CBS 613</strain>
    </source>
</reference>
<dbReference type="OMA" id="WKLNHMQ"/>
<dbReference type="PANTHER" id="PTHR12126">
    <property type="entry name" value="NADH-UBIQUINONE OXIDOREDUCTASE 39 KDA SUBUNIT-RELATED"/>
    <property type="match status" value="1"/>
</dbReference>
<dbReference type="AlphaFoldDB" id="A0A642UGB5"/>
<dbReference type="InterPro" id="IPR051207">
    <property type="entry name" value="ComplexI_NDUFA9_subunit"/>
</dbReference>
<dbReference type="Proteomes" id="UP000449547">
    <property type="component" value="Unassembled WGS sequence"/>
</dbReference>
<dbReference type="RefSeq" id="XP_034010491.1">
    <property type="nucleotide sequence ID" value="XM_034157632.1"/>
</dbReference>
<dbReference type="InterPro" id="IPR001509">
    <property type="entry name" value="Epimerase_deHydtase"/>
</dbReference>
<proteinExistence type="predicted"/>
<dbReference type="CDD" id="cd05271">
    <property type="entry name" value="NDUFA9_like_SDR_a"/>
    <property type="match status" value="1"/>
</dbReference>
<dbReference type="VEuPathDB" id="FungiDB:DIURU_004727"/>
<dbReference type="EMBL" id="SWFT01000147">
    <property type="protein sequence ID" value="KAA8898347.1"/>
    <property type="molecule type" value="Genomic_DNA"/>
</dbReference>
<evidence type="ECO:0000313" key="3">
    <source>
        <dbReference type="Proteomes" id="UP000449547"/>
    </source>
</evidence>
<keyword evidence="3" id="KW-1185">Reference proteome</keyword>
<organism evidence="2 3">
    <name type="scientific">Diutina rugosa</name>
    <name type="common">Yeast</name>
    <name type="synonym">Candida rugosa</name>
    <dbReference type="NCBI Taxonomy" id="5481"/>
    <lineage>
        <taxon>Eukaryota</taxon>
        <taxon>Fungi</taxon>
        <taxon>Dikarya</taxon>
        <taxon>Ascomycota</taxon>
        <taxon>Saccharomycotina</taxon>
        <taxon>Pichiomycetes</taxon>
        <taxon>Debaryomycetaceae</taxon>
        <taxon>Diutina</taxon>
    </lineage>
</organism>
<evidence type="ECO:0000313" key="2">
    <source>
        <dbReference type="EMBL" id="KAA8898347.1"/>
    </source>
</evidence>
<sequence length="388" mass="43253">MPRNIEVPMLRSITKTSCRNYTSLSPLATDLNITKNGKVLQAVGSGLRSSRTGYTVTVFGAAGCIGRYTAAKLAKHGTTTVVPYRDDMKKRFLKVSGDLGVVNFVEFDSRNIKSIQDSVAHSDVVINCIGADYNTKNFSMADVNIGIAERIARLTKEAGVPRFIHLSSYNADPNSDSVFYATKGIGEQAVREAYGSDITIVRPSPVFGREDNLLNYLGPKTKMWSPNRNAKKVRPVYALDVAEALQKMVYDDSTAGQTYELYGTEYSYAEIREMIHNITHHDGYILSLPYTNADYYAPLQLLKLVAWAKQFLYWKTTNPDQIQRHLIDQKVDPTAKTFADLGIKPTELPDVLFSLVKQWRHPLIALQGPDSGTSAKQAAKLRQIEHFS</sequence>
<dbReference type="GO" id="GO:0044877">
    <property type="term" value="F:protein-containing complex binding"/>
    <property type="evidence" value="ECO:0007669"/>
    <property type="project" value="TreeGrafter"/>
</dbReference>
<feature type="domain" description="NAD-dependent epimerase/dehydratase" evidence="1">
    <location>
        <begin position="56"/>
        <end position="210"/>
    </location>
</feature>